<dbReference type="Gene3D" id="2.40.10.10">
    <property type="entry name" value="Trypsin-like serine proteases"/>
    <property type="match status" value="1"/>
</dbReference>
<name>A0A8K0DLD9_IGNLU</name>
<dbReference type="AlphaFoldDB" id="A0A8K0DLD9"/>
<feature type="domain" description="Peptidase S1" evidence="1">
    <location>
        <begin position="1"/>
        <end position="119"/>
    </location>
</feature>
<proteinExistence type="predicted"/>
<comment type="caution">
    <text evidence="2">The sequence shown here is derived from an EMBL/GenBank/DDBJ whole genome shotgun (WGS) entry which is preliminary data.</text>
</comment>
<dbReference type="PANTHER" id="PTHR24258">
    <property type="entry name" value="SERINE PROTEASE-RELATED"/>
    <property type="match status" value="1"/>
</dbReference>
<dbReference type="GO" id="GO:0004252">
    <property type="term" value="F:serine-type endopeptidase activity"/>
    <property type="evidence" value="ECO:0007669"/>
    <property type="project" value="InterPro"/>
</dbReference>
<dbReference type="InterPro" id="IPR009003">
    <property type="entry name" value="Peptidase_S1_PA"/>
</dbReference>
<dbReference type="EMBL" id="VTPC01000571">
    <property type="protein sequence ID" value="KAF2905283.1"/>
    <property type="molecule type" value="Genomic_DNA"/>
</dbReference>
<keyword evidence="3" id="KW-1185">Reference proteome</keyword>
<dbReference type="OrthoDB" id="414661at2759"/>
<dbReference type="InterPro" id="IPR001254">
    <property type="entry name" value="Trypsin_dom"/>
</dbReference>
<gene>
    <name evidence="2" type="ORF">ILUMI_00903</name>
</gene>
<dbReference type="SMART" id="SM00020">
    <property type="entry name" value="Tryp_SPc"/>
    <property type="match status" value="1"/>
</dbReference>
<evidence type="ECO:0000313" key="3">
    <source>
        <dbReference type="Proteomes" id="UP000801492"/>
    </source>
</evidence>
<evidence type="ECO:0000313" key="2">
    <source>
        <dbReference type="EMBL" id="KAF2905283.1"/>
    </source>
</evidence>
<accession>A0A8K0DLD9</accession>
<evidence type="ECO:0000259" key="1">
    <source>
        <dbReference type="PROSITE" id="PS50240"/>
    </source>
</evidence>
<dbReference type="InterPro" id="IPR043504">
    <property type="entry name" value="Peptidase_S1_PA_chymotrypsin"/>
</dbReference>
<protein>
    <recommendedName>
        <fullName evidence="1">Peptidase S1 domain-containing protein</fullName>
    </recommendedName>
</protein>
<sequence length="142" mass="15891">MKAVVAYSAQENRLPGKPQNLLTSQIRIRVGEYDFSSVQEDLPYVERGVAKKIVHPKYNFFTYEYDLALVRLDKSLEFAPHISPICLPASDDLLIGENATVTGWGRLSEGGTLPSVLQETIRQENAANLGTEIEKQENQNLL</sequence>
<dbReference type="Proteomes" id="UP000801492">
    <property type="component" value="Unassembled WGS sequence"/>
</dbReference>
<reference evidence="2" key="1">
    <citation type="submission" date="2019-08" db="EMBL/GenBank/DDBJ databases">
        <title>The genome of the North American firefly Photinus pyralis.</title>
        <authorList>
            <consortium name="Photinus pyralis genome working group"/>
            <person name="Fallon T.R."/>
            <person name="Sander Lower S.E."/>
            <person name="Weng J.-K."/>
        </authorList>
    </citation>
    <scope>NUCLEOTIDE SEQUENCE</scope>
    <source>
        <strain evidence="2">TRF0915ILg1</strain>
        <tissue evidence="2">Whole body</tissue>
    </source>
</reference>
<organism evidence="2 3">
    <name type="scientific">Ignelater luminosus</name>
    <name type="common">Cucubano</name>
    <name type="synonym">Pyrophorus luminosus</name>
    <dbReference type="NCBI Taxonomy" id="2038154"/>
    <lineage>
        <taxon>Eukaryota</taxon>
        <taxon>Metazoa</taxon>
        <taxon>Ecdysozoa</taxon>
        <taxon>Arthropoda</taxon>
        <taxon>Hexapoda</taxon>
        <taxon>Insecta</taxon>
        <taxon>Pterygota</taxon>
        <taxon>Neoptera</taxon>
        <taxon>Endopterygota</taxon>
        <taxon>Coleoptera</taxon>
        <taxon>Polyphaga</taxon>
        <taxon>Elateriformia</taxon>
        <taxon>Elateroidea</taxon>
        <taxon>Elateridae</taxon>
        <taxon>Agrypninae</taxon>
        <taxon>Pyrophorini</taxon>
        <taxon>Ignelater</taxon>
    </lineage>
</organism>
<dbReference type="SUPFAM" id="SSF50494">
    <property type="entry name" value="Trypsin-like serine proteases"/>
    <property type="match status" value="1"/>
</dbReference>
<dbReference type="PROSITE" id="PS50240">
    <property type="entry name" value="TRYPSIN_DOM"/>
    <property type="match status" value="1"/>
</dbReference>
<dbReference type="GO" id="GO:0006508">
    <property type="term" value="P:proteolysis"/>
    <property type="evidence" value="ECO:0007669"/>
    <property type="project" value="InterPro"/>
</dbReference>
<dbReference type="Pfam" id="PF00089">
    <property type="entry name" value="Trypsin"/>
    <property type="match status" value="1"/>
</dbReference>
<dbReference type="PANTHER" id="PTHR24258:SF142">
    <property type="entry name" value="PEPTIDASE S1 DOMAIN-CONTAINING PROTEIN"/>
    <property type="match status" value="1"/>
</dbReference>